<dbReference type="RefSeq" id="WP_060937055.1">
    <property type="nucleotide sequence ID" value="NZ_CP118095.1"/>
</dbReference>
<dbReference type="PANTHER" id="PTHR18901:SF38">
    <property type="entry name" value="PSEUDOURIDINE-5'-PHOSPHATASE"/>
    <property type="match status" value="1"/>
</dbReference>
<evidence type="ECO:0000313" key="1">
    <source>
        <dbReference type="EMBL" id="KXB34538.1"/>
    </source>
</evidence>
<evidence type="ECO:0000313" key="2">
    <source>
        <dbReference type="Proteomes" id="UP000070422"/>
    </source>
</evidence>
<dbReference type="STRING" id="87541.AWM71_06105"/>
<dbReference type="InterPro" id="IPR006439">
    <property type="entry name" value="HAD-SF_hydro_IA"/>
</dbReference>
<dbReference type="NCBIfam" id="TIGR01509">
    <property type="entry name" value="HAD-SF-IA-v3"/>
    <property type="match status" value="1"/>
</dbReference>
<dbReference type="PRINTS" id="PR00413">
    <property type="entry name" value="HADHALOGNASE"/>
</dbReference>
<dbReference type="InterPro" id="IPR041492">
    <property type="entry name" value="HAD_2"/>
</dbReference>
<comment type="caution">
    <text evidence="1">The sequence shown here is derived from an EMBL/GenBank/DDBJ whole genome shotgun (WGS) entry which is preliminary data.</text>
</comment>
<dbReference type="NCBIfam" id="TIGR01549">
    <property type="entry name" value="HAD-SF-IA-v1"/>
    <property type="match status" value="1"/>
</dbReference>
<organism evidence="1 2">
    <name type="scientific">Aerococcus christensenii</name>
    <dbReference type="NCBI Taxonomy" id="87541"/>
    <lineage>
        <taxon>Bacteria</taxon>
        <taxon>Bacillati</taxon>
        <taxon>Bacillota</taxon>
        <taxon>Bacilli</taxon>
        <taxon>Lactobacillales</taxon>
        <taxon>Aerococcaceae</taxon>
        <taxon>Aerococcus</taxon>
    </lineage>
</organism>
<dbReference type="EMBL" id="LSCQ01000074">
    <property type="protein sequence ID" value="KXB34538.1"/>
    <property type="molecule type" value="Genomic_DNA"/>
</dbReference>
<name>A0A133XUC9_9LACT</name>
<dbReference type="SFLD" id="SFLDG01129">
    <property type="entry name" value="C1.5:_HAD__Beta-PGM__Phosphata"/>
    <property type="match status" value="1"/>
</dbReference>
<dbReference type="SFLD" id="SFLDS00003">
    <property type="entry name" value="Haloacid_Dehalogenase"/>
    <property type="match status" value="1"/>
</dbReference>
<dbReference type="PANTHER" id="PTHR18901">
    <property type="entry name" value="2-DEOXYGLUCOSE-6-PHOSPHATE PHOSPHATASE 2"/>
    <property type="match status" value="1"/>
</dbReference>
<dbReference type="CDD" id="cd07505">
    <property type="entry name" value="HAD_BPGM-like"/>
    <property type="match status" value="1"/>
</dbReference>
<gene>
    <name evidence="1" type="ORF">HMPREF3187_01306</name>
</gene>
<reference evidence="1 2" key="1">
    <citation type="submission" date="2016-01" db="EMBL/GenBank/DDBJ databases">
        <authorList>
            <person name="Oliw E.H."/>
        </authorList>
    </citation>
    <scope>NUCLEOTIDE SEQUENCE [LARGE SCALE GENOMIC DNA]</scope>
    <source>
        <strain evidence="1 2">KA00635</strain>
    </source>
</reference>
<dbReference type="Pfam" id="PF13419">
    <property type="entry name" value="HAD_2"/>
    <property type="match status" value="1"/>
</dbReference>
<dbReference type="Gene3D" id="3.40.50.1000">
    <property type="entry name" value="HAD superfamily/HAD-like"/>
    <property type="match status" value="1"/>
</dbReference>
<accession>A0A133XUC9</accession>
<dbReference type="Gene3D" id="1.10.150.240">
    <property type="entry name" value="Putative phosphatase, domain 2"/>
    <property type="match status" value="1"/>
</dbReference>
<dbReference type="GO" id="GO:0016787">
    <property type="term" value="F:hydrolase activity"/>
    <property type="evidence" value="ECO:0007669"/>
    <property type="project" value="UniProtKB-KW"/>
</dbReference>
<keyword evidence="1" id="KW-0378">Hydrolase</keyword>
<dbReference type="OrthoDB" id="9797743at2"/>
<protein>
    <submittedName>
        <fullName evidence="1">HAD hydrolase, family IA, variant 3</fullName>
    </submittedName>
</protein>
<dbReference type="PATRIC" id="fig|87541.4.peg.1289"/>
<sequence length="220" mass="24085">MKKIIIFDMDGTLIDSETPYLEALTEVFKKYGISFTREEYVAEQAGRTFDECQASIIRKSGNLELGLQVIKETGALHQKRFEEEGFLSKPGLIETLEAIKAKGVKMMVASSSTRQLVDKRLKSLGIQGYFSEIVSGDQVSHSKPHPEIFLLALERSGCSAQEALIVEDSPSGVEAGLNAHIETIMVPDLVEATPNIQEEALAVVPDLTGILPYLGDEIGE</sequence>
<proteinExistence type="predicted"/>
<dbReference type="InterPro" id="IPR023214">
    <property type="entry name" value="HAD_sf"/>
</dbReference>
<dbReference type="InterPro" id="IPR036412">
    <property type="entry name" value="HAD-like_sf"/>
</dbReference>
<dbReference type="SFLD" id="SFLDG01135">
    <property type="entry name" value="C1.5.6:_HAD__Beta-PGM__Phospha"/>
    <property type="match status" value="1"/>
</dbReference>
<dbReference type="SUPFAM" id="SSF56784">
    <property type="entry name" value="HAD-like"/>
    <property type="match status" value="1"/>
</dbReference>
<dbReference type="AlphaFoldDB" id="A0A133XUC9"/>
<dbReference type="Proteomes" id="UP000070422">
    <property type="component" value="Unassembled WGS sequence"/>
</dbReference>
<dbReference type="InterPro" id="IPR023198">
    <property type="entry name" value="PGP-like_dom2"/>
</dbReference>